<keyword evidence="10 11" id="KW-0030">Aminoacyl-tRNA synthetase</keyword>
<keyword evidence="3 11" id="KW-0436">Ligase</keyword>
<comment type="function">
    <text evidence="11">Catalyzes the attachment of alanine to tRNA(Ala) in a two-step reaction: alanine is first activated by ATP to form Ala-AMP and then transferred to the acceptor end of tRNA(Ala). Also edits incorrectly charged Ser-tRNA(Ala) and Gly-tRNA(Ala) via its editing domain.</text>
</comment>
<evidence type="ECO:0000256" key="4">
    <source>
        <dbReference type="ARBA" id="ARBA00022723"/>
    </source>
</evidence>
<dbReference type="Proteomes" id="UP000199666">
    <property type="component" value="Unassembled WGS sequence"/>
</dbReference>
<dbReference type="Gene3D" id="3.30.980.10">
    <property type="entry name" value="Threonyl-trna Synthetase, Chain A, domain 2"/>
    <property type="match status" value="1"/>
</dbReference>
<dbReference type="FunFam" id="3.30.980.10:FF:000004">
    <property type="entry name" value="Alanine--tRNA ligase, cytoplasmic"/>
    <property type="match status" value="1"/>
</dbReference>
<dbReference type="Pfam" id="PF02272">
    <property type="entry name" value="DHHA1"/>
    <property type="match status" value="1"/>
</dbReference>
<dbReference type="FunFam" id="3.30.930.10:FF:000011">
    <property type="entry name" value="Alanine--tRNA ligase, cytoplasmic"/>
    <property type="match status" value="1"/>
</dbReference>
<dbReference type="InterPro" id="IPR045864">
    <property type="entry name" value="aa-tRNA-synth_II/BPL/LPL"/>
</dbReference>
<feature type="coiled-coil region" evidence="12">
    <location>
        <begin position="728"/>
        <end position="755"/>
    </location>
</feature>
<dbReference type="GO" id="GO:0000049">
    <property type="term" value="F:tRNA binding"/>
    <property type="evidence" value="ECO:0007669"/>
    <property type="project" value="UniProtKB-KW"/>
</dbReference>
<dbReference type="SUPFAM" id="SSF50447">
    <property type="entry name" value="Translation proteins"/>
    <property type="match status" value="1"/>
</dbReference>
<comment type="similarity">
    <text evidence="1 11">Belongs to the class-II aminoacyl-tRNA synthetase family.</text>
</comment>
<dbReference type="GO" id="GO:0002161">
    <property type="term" value="F:aminoacyl-tRNA deacylase activity"/>
    <property type="evidence" value="ECO:0007669"/>
    <property type="project" value="TreeGrafter"/>
</dbReference>
<comment type="catalytic activity">
    <reaction evidence="11">
        <text>tRNA(Ala) + L-alanine + ATP = L-alanyl-tRNA(Ala) + AMP + diphosphate</text>
        <dbReference type="Rhea" id="RHEA:12540"/>
        <dbReference type="Rhea" id="RHEA-COMP:9657"/>
        <dbReference type="Rhea" id="RHEA-COMP:9923"/>
        <dbReference type="ChEBI" id="CHEBI:30616"/>
        <dbReference type="ChEBI" id="CHEBI:33019"/>
        <dbReference type="ChEBI" id="CHEBI:57972"/>
        <dbReference type="ChEBI" id="CHEBI:78442"/>
        <dbReference type="ChEBI" id="CHEBI:78497"/>
        <dbReference type="ChEBI" id="CHEBI:456215"/>
        <dbReference type="EC" id="6.1.1.7"/>
    </reaction>
</comment>
<evidence type="ECO:0000256" key="2">
    <source>
        <dbReference type="ARBA" id="ARBA00022555"/>
    </source>
</evidence>
<dbReference type="PANTHER" id="PTHR11777">
    <property type="entry name" value="ALANYL-TRNA SYNTHETASE"/>
    <property type="match status" value="1"/>
</dbReference>
<dbReference type="InterPro" id="IPR018165">
    <property type="entry name" value="Ala-tRNA-synth_IIc_core"/>
</dbReference>
<dbReference type="GO" id="GO:0005737">
    <property type="term" value="C:cytoplasm"/>
    <property type="evidence" value="ECO:0007669"/>
    <property type="project" value="UniProtKB-SubCell"/>
</dbReference>
<keyword evidence="9 11" id="KW-0648">Protein biosynthesis</keyword>
<dbReference type="OrthoDB" id="9803884at2"/>
<feature type="domain" description="Alanyl-transfer RNA synthetases family profile" evidence="13">
    <location>
        <begin position="1"/>
        <end position="713"/>
    </location>
</feature>
<dbReference type="InterPro" id="IPR023033">
    <property type="entry name" value="Ala_tRNA_ligase_euk/bac"/>
</dbReference>
<feature type="binding site" evidence="11">
    <location>
        <position position="674"/>
    </location>
    <ligand>
        <name>Zn(2+)</name>
        <dbReference type="ChEBI" id="CHEBI:29105"/>
    </ligand>
</feature>
<dbReference type="EC" id="6.1.1.7" evidence="11"/>
<evidence type="ECO:0000256" key="1">
    <source>
        <dbReference type="ARBA" id="ARBA00008226"/>
    </source>
</evidence>
<dbReference type="NCBIfam" id="TIGR00344">
    <property type="entry name" value="alaS"/>
    <property type="match status" value="1"/>
</dbReference>
<dbReference type="EMBL" id="FOPP01000013">
    <property type="protein sequence ID" value="SFH45554.1"/>
    <property type="molecule type" value="Genomic_DNA"/>
</dbReference>
<dbReference type="FunFam" id="3.10.310.40:FF:000001">
    <property type="entry name" value="Alanine--tRNA ligase"/>
    <property type="match status" value="1"/>
</dbReference>
<dbReference type="Gene3D" id="2.40.30.130">
    <property type="match status" value="1"/>
</dbReference>
<dbReference type="InterPro" id="IPR050058">
    <property type="entry name" value="Ala-tRNA_ligase"/>
</dbReference>
<gene>
    <name evidence="11" type="primary">alaS</name>
    <name evidence="14" type="ORF">SAMN04489864_11335</name>
</gene>
<dbReference type="GO" id="GO:0006419">
    <property type="term" value="P:alanyl-tRNA aminoacylation"/>
    <property type="evidence" value="ECO:0007669"/>
    <property type="project" value="UniProtKB-UniRule"/>
</dbReference>
<sequence>MTAKEIRQTYLDFFKSKQHHIVASAPIVVKNDPTLMFTNAGMNQFKDLFLGEASIKYARVADTQRCLRVSGKHNDLEEVGIDTYHHTMFEMLGNWSFGDYFKKEAIAWSWELLTDVFKIPKDQLYVSIFEGDEKEGLPRDSEAFELWKQFVPEDRIILGNKKDNFWEMGDTGPCGPCSEIHVDCRPLAERNALNGKDLVNADHPQVIEIWNNVFMQFNRLKDGSLKSLPAQHVDTGMGFERLVRVLQGKTSNYDSDVFQPLIQFISRKSGFEYIGDAEPGHKGWNEAVAMRVMADHIRAISFVIADGQLPSNNKAGYVIRRILRRAVRYAYTFLNLKEPFLNQLVPVLAEQFKGVFDELYLQKEFVQKVVLEEEASFLRTLATGIQRFEKYESKSIIDGDFAFELYDTFGFPIDLTELMAREKGLTVDMEGFNSALEQQKNRSRAATAIDTSDWVIVNPSNDTEFVGYDLTEIETDILKYRKVSAKGKDQYQIVLRQTPFYAESGGQVGDKGRLEDHSRQFWVGITDTKKENGVIVHYTDTLPTDVEGKFWAVIDEEQRILTEDNHSATHLLHAALKKVLGTHVNQKGSLVNADNLRFDFSHFAKINEADLTEIERIVNQKIRENIPLKEQREVPYDEAITSGVTALFGEKYGDFVRVITFDDHFSKELCGGTHVKATGQIGYFKIVAESAVAAGVRRIEAITAHRAEEFIVNQSNQIAQLKSLFKGSQNITAAVQALLEENAKLKKEVEKSMLAKAGDMKQEIADKAELVNGVNFIAAHVDLPSAEAVKNLAFEVKAMVPDLYLVLTTLIDDKPGITVIIAENKVSDQLNAAKIVRELGKEIQGGGGGQAFYATAGGKNAQGLASVLVKARSFLNL</sequence>
<dbReference type="InterPro" id="IPR009000">
    <property type="entry name" value="Transl_B-barrel_sf"/>
</dbReference>
<feature type="binding site" evidence="11">
    <location>
        <position position="570"/>
    </location>
    <ligand>
        <name>Zn(2+)</name>
        <dbReference type="ChEBI" id="CHEBI:29105"/>
    </ligand>
</feature>
<name>A0A1I3A640_9SPHI</name>
<dbReference type="Gene3D" id="3.30.54.20">
    <property type="match status" value="1"/>
</dbReference>
<dbReference type="InterPro" id="IPR003156">
    <property type="entry name" value="DHHA1_dom"/>
</dbReference>
<evidence type="ECO:0000256" key="6">
    <source>
        <dbReference type="ARBA" id="ARBA00022833"/>
    </source>
</evidence>
<dbReference type="HAMAP" id="MF_00036_B">
    <property type="entry name" value="Ala_tRNA_synth_B"/>
    <property type="match status" value="1"/>
</dbReference>
<dbReference type="GO" id="GO:0005524">
    <property type="term" value="F:ATP binding"/>
    <property type="evidence" value="ECO:0007669"/>
    <property type="project" value="UniProtKB-UniRule"/>
</dbReference>
<evidence type="ECO:0000256" key="12">
    <source>
        <dbReference type="SAM" id="Coils"/>
    </source>
</evidence>
<dbReference type="RefSeq" id="WP_090997501.1">
    <property type="nucleotide sequence ID" value="NZ_FOPP01000013.1"/>
</dbReference>
<comment type="domain">
    <text evidence="11">Consists of three domains; the N-terminal catalytic domain, the editing domain and the C-terminal C-Ala domain. The editing domain removes incorrectly charged amino acids, while the C-Ala domain, along with tRNA(Ala), serves as a bridge to cooperatively bring together the editing and aminoacylation centers thus stimulating deacylation of misacylated tRNAs.</text>
</comment>
<evidence type="ECO:0000313" key="14">
    <source>
        <dbReference type="EMBL" id="SFH45554.1"/>
    </source>
</evidence>
<evidence type="ECO:0000256" key="11">
    <source>
        <dbReference type="HAMAP-Rule" id="MF_00036"/>
    </source>
</evidence>
<feature type="binding site" evidence="11">
    <location>
        <position position="566"/>
    </location>
    <ligand>
        <name>Zn(2+)</name>
        <dbReference type="ChEBI" id="CHEBI:29105"/>
    </ligand>
</feature>
<protein>
    <recommendedName>
        <fullName evidence="11">Alanine--tRNA ligase</fullName>
        <ecNumber evidence="11">6.1.1.7</ecNumber>
    </recommendedName>
    <alternativeName>
        <fullName evidence="11">Alanyl-tRNA synthetase</fullName>
        <shortName evidence="11">AlaRS</shortName>
    </alternativeName>
</protein>
<keyword evidence="7 11" id="KW-0067">ATP-binding</keyword>
<dbReference type="Gene3D" id="3.10.310.40">
    <property type="match status" value="1"/>
</dbReference>
<evidence type="ECO:0000256" key="7">
    <source>
        <dbReference type="ARBA" id="ARBA00022840"/>
    </source>
</evidence>
<dbReference type="GO" id="GO:0008270">
    <property type="term" value="F:zinc ion binding"/>
    <property type="evidence" value="ECO:0007669"/>
    <property type="project" value="UniProtKB-UniRule"/>
</dbReference>
<proteinExistence type="inferred from homology"/>
<dbReference type="InterPro" id="IPR018162">
    <property type="entry name" value="Ala-tRNA-ligase_IIc_anticod-bd"/>
</dbReference>
<dbReference type="InterPro" id="IPR018164">
    <property type="entry name" value="Ala-tRNA-synth_IIc_N"/>
</dbReference>
<comment type="cofactor">
    <cofactor evidence="11">
        <name>Zn(2+)</name>
        <dbReference type="ChEBI" id="CHEBI:29105"/>
    </cofactor>
    <text evidence="11">Binds 1 zinc ion per subunit.</text>
</comment>
<dbReference type="InterPro" id="IPR002318">
    <property type="entry name" value="Ala-tRNA-lgiase_IIc"/>
</dbReference>
<dbReference type="SUPFAM" id="SSF101353">
    <property type="entry name" value="Putative anticodon-binding domain of alanyl-tRNA synthetase (AlaRS)"/>
    <property type="match status" value="1"/>
</dbReference>
<evidence type="ECO:0000256" key="8">
    <source>
        <dbReference type="ARBA" id="ARBA00022884"/>
    </source>
</evidence>
<dbReference type="SMART" id="SM00863">
    <property type="entry name" value="tRNA_SAD"/>
    <property type="match status" value="1"/>
</dbReference>
<dbReference type="AlphaFoldDB" id="A0A1I3A640"/>
<dbReference type="Pfam" id="PF07973">
    <property type="entry name" value="tRNA_SAD"/>
    <property type="match status" value="1"/>
</dbReference>
<keyword evidence="8 11" id="KW-0694">RNA-binding</keyword>
<evidence type="ECO:0000259" key="13">
    <source>
        <dbReference type="PROSITE" id="PS50860"/>
    </source>
</evidence>
<dbReference type="InterPro" id="IPR018163">
    <property type="entry name" value="Thr/Ala-tRNA-synth_IIc_edit"/>
</dbReference>
<dbReference type="STRING" id="414048.SAMN04489864_11335"/>
<dbReference type="GO" id="GO:0004813">
    <property type="term" value="F:alanine-tRNA ligase activity"/>
    <property type="evidence" value="ECO:0007669"/>
    <property type="project" value="UniProtKB-UniRule"/>
</dbReference>
<dbReference type="PROSITE" id="PS50860">
    <property type="entry name" value="AA_TRNA_LIGASE_II_ALA"/>
    <property type="match status" value="1"/>
</dbReference>
<feature type="binding site" evidence="11">
    <location>
        <position position="670"/>
    </location>
    <ligand>
        <name>Zn(2+)</name>
        <dbReference type="ChEBI" id="CHEBI:29105"/>
    </ligand>
</feature>
<dbReference type="SUPFAM" id="SSF55186">
    <property type="entry name" value="ThrRS/AlaRS common domain"/>
    <property type="match status" value="1"/>
</dbReference>
<keyword evidence="2 11" id="KW-0820">tRNA-binding</keyword>
<dbReference type="Gene3D" id="3.30.930.10">
    <property type="entry name" value="Bira Bifunctional Protein, Domain 2"/>
    <property type="match status" value="1"/>
</dbReference>
<keyword evidence="6 11" id="KW-0862">Zinc</keyword>
<dbReference type="SUPFAM" id="SSF55681">
    <property type="entry name" value="Class II aaRS and biotin synthetases"/>
    <property type="match status" value="1"/>
</dbReference>
<dbReference type="Pfam" id="PF01411">
    <property type="entry name" value="tRNA-synt_2c"/>
    <property type="match status" value="1"/>
</dbReference>
<keyword evidence="12" id="KW-0175">Coiled coil</keyword>
<dbReference type="CDD" id="cd00673">
    <property type="entry name" value="AlaRS_core"/>
    <property type="match status" value="1"/>
</dbReference>
<evidence type="ECO:0000256" key="5">
    <source>
        <dbReference type="ARBA" id="ARBA00022741"/>
    </source>
</evidence>
<evidence type="ECO:0000256" key="9">
    <source>
        <dbReference type="ARBA" id="ARBA00022917"/>
    </source>
</evidence>
<dbReference type="InterPro" id="IPR012947">
    <property type="entry name" value="tRNA_SAD"/>
</dbReference>
<evidence type="ECO:0000313" key="15">
    <source>
        <dbReference type="Proteomes" id="UP000199666"/>
    </source>
</evidence>
<reference evidence="14 15" key="1">
    <citation type="submission" date="2016-10" db="EMBL/GenBank/DDBJ databases">
        <authorList>
            <person name="de Groot N.N."/>
        </authorList>
    </citation>
    <scope>NUCLEOTIDE SEQUENCE [LARGE SCALE GENOMIC DNA]</scope>
    <source>
        <strain evidence="14 15">DSM 18684</strain>
    </source>
</reference>
<comment type="subcellular location">
    <subcellularLocation>
        <location evidence="11">Cytoplasm</location>
    </subcellularLocation>
</comment>
<evidence type="ECO:0000256" key="10">
    <source>
        <dbReference type="ARBA" id="ARBA00023146"/>
    </source>
</evidence>
<keyword evidence="4 11" id="KW-0479">Metal-binding</keyword>
<keyword evidence="5 11" id="KW-0547">Nucleotide-binding</keyword>
<organism evidence="14 15">
    <name type="scientific">Pedobacter insulae</name>
    <dbReference type="NCBI Taxonomy" id="414048"/>
    <lineage>
        <taxon>Bacteria</taxon>
        <taxon>Pseudomonadati</taxon>
        <taxon>Bacteroidota</taxon>
        <taxon>Sphingobacteriia</taxon>
        <taxon>Sphingobacteriales</taxon>
        <taxon>Sphingobacteriaceae</taxon>
        <taxon>Pedobacter</taxon>
    </lineage>
</organism>
<keyword evidence="15" id="KW-1185">Reference proteome</keyword>
<dbReference type="PRINTS" id="PR00980">
    <property type="entry name" value="TRNASYNTHALA"/>
</dbReference>
<accession>A0A1I3A640</accession>
<dbReference type="PANTHER" id="PTHR11777:SF9">
    <property type="entry name" value="ALANINE--TRNA LIGASE, CYTOPLASMIC"/>
    <property type="match status" value="1"/>
</dbReference>
<keyword evidence="11" id="KW-0963">Cytoplasm</keyword>
<evidence type="ECO:0000256" key="3">
    <source>
        <dbReference type="ARBA" id="ARBA00022598"/>
    </source>
</evidence>